<dbReference type="EMBL" id="ML210240">
    <property type="protein sequence ID" value="TFK22444.1"/>
    <property type="molecule type" value="Genomic_DNA"/>
</dbReference>
<dbReference type="GO" id="GO:0016491">
    <property type="term" value="F:oxidoreductase activity"/>
    <property type="evidence" value="ECO:0007669"/>
    <property type="project" value="UniProtKB-KW"/>
</dbReference>
<dbReference type="OrthoDB" id="272271at2759"/>
<evidence type="ECO:0000256" key="2">
    <source>
        <dbReference type="SAM" id="MobiDB-lite"/>
    </source>
</evidence>
<reference evidence="4 5" key="1">
    <citation type="journal article" date="2019" name="Nat. Ecol. Evol.">
        <title>Megaphylogeny resolves global patterns of mushroom evolution.</title>
        <authorList>
            <person name="Varga T."/>
            <person name="Krizsan K."/>
            <person name="Foldi C."/>
            <person name="Dima B."/>
            <person name="Sanchez-Garcia M."/>
            <person name="Sanchez-Ramirez S."/>
            <person name="Szollosi G.J."/>
            <person name="Szarkandi J.G."/>
            <person name="Papp V."/>
            <person name="Albert L."/>
            <person name="Andreopoulos W."/>
            <person name="Angelini C."/>
            <person name="Antonin V."/>
            <person name="Barry K.W."/>
            <person name="Bougher N.L."/>
            <person name="Buchanan P."/>
            <person name="Buyck B."/>
            <person name="Bense V."/>
            <person name="Catcheside P."/>
            <person name="Chovatia M."/>
            <person name="Cooper J."/>
            <person name="Damon W."/>
            <person name="Desjardin D."/>
            <person name="Finy P."/>
            <person name="Geml J."/>
            <person name="Haridas S."/>
            <person name="Hughes K."/>
            <person name="Justo A."/>
            <person name="Karasinski D."/>
            <person name="Kautmanova I."/>
            <person name="Kiss B."/>
            <person name="Kocsube S."/>
            <person name="Kotiranta H."/>
            <person name="LaButti K.M."/>
            <person name="Lechner B.E."/>
            <person name="Liimatainen K."/>
            <person name="Lipzen A."/>
            <person name="Lukacs Z."/>
            <person name="Mihaltcheva S."/>
            <person name="Morgado L.N."/>
            <person name="Niskanen T."/>
            <person name="Noordeloos M.E."/>
            <person name="Ohm R.A."/>
            <person name="Ortiz-Santana B."/>
            <person name="Ovrebo C."/>
            <person name="Racz N."/>
            <person name="Riley R."/>
            <person name="Savchenko A."/>
            <person name="Shiryaev A."/>
            <person name="Soop K."/>
            <person name="Spirin V."/>
            <person name="Szebenyi C."/>
            <person name="Tomsovsky M."/>
            <person name="Tulloss R.E."/>
            <person name="Uehling J."/>
            <person name="Grigoriev I.V."/>
            <person name="Vagvolgyi C."/>
            <person name="Papp T."/>
            <person name="Martin F.M."/>
            <person name="Miettinen O."/>
            <person name="Hibbett D.S."/>
            <person name="Nagy L.G."/>
        </authorList>
    </citation>
    <scope>NUCLEOTIDE SEQUENCE [LARGE SCALE GENOMIC DNA]</scope>
    <source>
        <strain evidence="4 5">CBS 121175</strain>
    </source>
</reference>
<sequence length="401" mass="45640">MATQVEAPPKYGPQADIDYHPNEEKWRARTARRLAEDPSLPKRPLPKGFPKSFESSLVWGAKDWTDESQWVYKLTEAELKEIDDALKHFNSLNLRKGHVNRDTFPLPTLGPTLRDLSRELHYGRGFFVLRTIPVDDYSRDDVVTIYAGVSSWVGNLRGVQDENASVLAHIKDLSSIHPAKTIGAPAYTTEKQVFHTDAGDIIALFALETAAEGGLSRISSSWRVYNDIAQNRPDLIGTLAEQWSVDTFGGNPPFIWRSPLFYHDGKMIIQYARRVVTGYQGLVRSKEIPPITEAQAEALDTLQFFSEKDNVELNFQKGDIQYINNLSIFHARDAFVDTPEKHRHLLRLWLRDEELAWSLPEGLKPHWKAMFYTATPEEQRFQLEPEIRSALKGGGVKEAEK</sequence>
<dbReference type="FunFam" id="3.60.130.10:FF:000011">
    <property type="entry name" value="Taurine catabolism dioxygenase TauD"/>
    <property type="match status" value="1"/>
</dbReference>
<dbReference type="Proteomes" id="UP000307440">
    <property type="component" value="Unassembled WGS sequence"/>
</dbReference>
<evidence type="ECO:0000259" key="3">
    <source>
        <dbReference type="Pfam" id="PF02668"/>
    </source>
</evidence>
<keyword evidence="5" id="KW-1185">Reference proteome</keyword>
<name>A0A5C3KPW3_COPMA</name>
<evidence type="ECO:0000313" key="5">
    <source>
        <dbReference type="Proteomes" id="UP000307440"/>
    </source>
</evidence>
<dbReference type="InterPro" id="IPR050411">
    <property type="entry name" value="AlphaKG_dependent_hydroxylases"/>
</dbReference>
<dbReference type="InterPro" id="IPR042098">
    <property type="entry name" value="TauD-like_sf"/>
</dbReference>
<evidence type="ECO:0000313" key="4">
    <source>
        <dbReference type="EMBL" id="TFK22444.1"/>
    </source>
</evidence>
<dbReference type="AlphaFoldDB" id="A0A5C3KPW3"/>
<proteinExistence type="predicted"/>
<gene>
    <name evidence="4" type="ORF">FA15DRAFT_517383</name>
</gene>
<protein>
    <submittedName>
        <fullName evidence="4">Clavaminate synthase-like protein</fullName>
    </submittedName>
</protein>
<accession>A0A5C3KPW3</accession>
<dbReference type="SUPFAM" id="SSF51197">
    <property type="entry name" value="Clavaminate synthase-like"/>
    <property type="match status" value="1"/>
</dbReference>
<dbReference type="STRING" id="230819.A0A5C3KPW3"/>
<organism evidence="4 5">
    <name type="scientific">Coprinopsis marcescibilis</name>
    <name type="common">Agaric fungus</name>
    <name type="synonym">Psathyrella marcescibilis</name>
    <dbReference type="NCBI Taxonomy" id="230819"/>
    <lineage>
        <taxon>Eukaryota</taxon>
        <taxon>Fungi</taxon>
        <taxon>Dikarya</taxon>
        <taxon>Basidiomycota</taxon>
        <taxon>Agaricomycotina</taxon>
        <taxon>Agaricomycetes</taxon>
        <taxon>Agaricomycetidae</taxon>
        <taxon>Agaricales</taxon>
        <taxon>Agaricineae</taxon>
        <taxon>Psathyrellaceae</taxon>
        <taxon>Coprinopsis</taxon>
    </lineage>
</organism>
<keyword evidence="1" id="KW-0560">Oxidoreductase</keyword>
<dbReference type="InterPro" id="IPR003819">
    <property type="entry name" value="TauD/TfdA-like"/>
</dbReference>
<dbReference type="PANTHER" id="PTHR10696">
    <property type="entry name" value="GAMMA-BUTYROBETAINE HYDROXYLASE-RELATED"/>
    <property type="match status" value="1"/>
</dbReference>
<feature type="region of interest" description="Disordered" evidence="2">
    <location>
        <begin position="1"/>
        <end position="23"/>
    </location>
</feature>
<feature type="domain" description="TauD/TfdA-like" evidence="3">
    <location>
        <begin position="99"/>
        <end position="349"/>
    </location>
</feature>
<dbReference type="Pfam" id="PF02668">
    <property type="entry name" value="TauD"/>
    <property type="match status" value="1"/>
</dbReference>
<dbReference type="Gene3D" id="3.60.130.10">
    <property type="entry name" value="Clavaminate synthase-like"/>
    <property type="match status" value="1"/>
</dbReference>
<dbReference type="PANTHER" id="PTHR10696:SF54">
    <property type="entry name" value="FAMILY OXIDOREDUCTASE, PUTATIVE (AFU_ORTHOLOGUE AFUA_4G13850)-RELATED"/>
    <property type="match status" value="1"/>
</dbReference>
<evidence type="ECO:0000256" key="1">
    <source>
        <dbReference type="ARBA" id="ARBA00023002"/>
    </source>
</evidence>